<feature type="compositionally biased region" description="Basic and acidic residues" evidence="1">
    <location>
        <begin position="117"/>
        <end position="132"/>
    </location>
</feature>
<dbReference type="VEuPathDB" id="TrichDB:TVAG_259240"/>
<feature type="compositionally biased region" description="Basic residues" evidence="1">
    <location>
        <begin position="133"/>
        <end position="150"/>
    </location>
</feature>
<feature type="compositionally biased region" description="Basic and acidic residues" evidence="1">
    <location>
        <begin position="237"/>
        <end position="248"/>
    </location>
</feature>
<dbReference type="OrthoDB" id="10686459at2759"/>
<dbReference type="VEuPathDB" id="TrichDB:TVAGG3_0652550"/>
<dbReference type="KEGG" id="tva:4767774"/>
<evidence type="ECO:0000256" key="1">
    <source>
        <dbReference type="SAM" id="MobiDB-lite"/>
    </source>
</evidence>
<dbReference type="InParanoid" id="A2EBX5"/>
<keyword evidence="3" id="KW-1185">Reference proteome</keyword>
<proteinExistence type="predicted"/>
<dbReference type="AlphaFoldDB" id="A2EBX5"/>
<name>A2EBX5_TRIV3</name>
<evidence type="ECO:0000313" key="3">
    <source>
        <dbReference type="Proteomes" id="UP000001542"/>
    </source>
</evidence>
<dbReference type="Proteomes" id="UP000001542">
    <property type="component" value="Unassembled WGS sequence"/>
</dbReference>
<dbReference type="RefSeq" id="XP_001322066.1">
    <property type="nucleotide sequence ID" value="XM_001322031.1"/>
</dbReference>
<feature type="compositionally biased region" description="Basic and acidic residues" evidence="1">
    <location>
        <begin position="259"/>
        <end position="270"/>
    </location>
</feature>
<sequence length="404" mass="46710">MYRAEPVLNQHLEVMKHQRAFQLHTERLKTQKSTIDQSPPPPCPRLQIYRERRTKELQELFKFSQKRIEMLNEITGYHEDEKKAPLSARISLKPNITKPAISKTKRVHTARDEEDQKVENEEQKPVVQEPKKPSPKKNLKRTNPRRKGKKLPVVESVDQGEYGFVAEIDSKVEDENKHPEEEAQKEEQQEKETAEEEKKEEKPQNEDQFSLKKEFEEKLEPNGDENQESTPENQNTEEEKPANEEPPKDTQYTGLTINDHVEEVSLKTDGDPTNDPKPQEEEHKEEPVEEEKKDDFDDFADADDERPAKQNENPSEGSFNGILLDKLVPNAKEEESHDDNTNLGRTFSNDFDLSNTGGVSETNHENNDDDFDSTLGNSFTLTGAIKDKLEDNDDNDDNFEKDFD</sequence>
<reference evidence="2" key="2">
    <citation type="journal article" date="2007" name="Science">
        <title>Draft genome sequence of the sexually transmitted pathogen Trichomonas vaginalis.</title>
        <authorList>
            <person name="Carlton J.M."/>
            <person name="Hirt R.P."/>
            <person name="Silva J.C."/>
            <person name="Delcher A.L."/>
            <person name="Schatz M."/>
            <person name="Zhao Q."/>
            <person name="Wortman J.R."/>
            <person name="Bidwell S.L."/>
            <person name="Alsmark U.C.M."/>
            <person name="Besteiro S."/>
            <person name="Sicheritz-Ponten T."/>
            <person name="Noel C.J."/>
            <person name="Dacks J.B."/>
            <person name="Foster P.G."/>
            <person name="Simillion C."/>
            <person name="Van de Peer Y."/>
            <person name="Miranda-Saavedra D."/>
            <person name="Barton G.J."/>
            <person name="Westrop G.D."/>
            <person name="Mueller S."/>
            <person name="Dessi D."/>
            <person name="Fiori P.L."/>
            <person name="Ren Q."/>
            <person name="Paulsen I."/>
            <person name="Zhang H."/>
            <person name="Bastida-Corcuera F.D."/>
            <person name="Simoes-Barbosa A."/>
            <person name="Brown M.T."/>
            <person name="Hayes R.D."/>
            <person name="Mukherjee M."/>
            <person name="Okumura C.Y."/>
            <person name="Schneider R."/>
            <person name="Smith A.J."/>
            <person name="Vanacova S."/>
            <person name="Villalvazo M."/>
            <person name="Haas B.J."/>
            <person name="Pertea M."/>
            <person name="Feldblyum T.V."/>
            <person name="Utterback T.R."/>
            <person name="Shu C.L."/>
            <person name="Osoegawa K."/>
            <person name="de Jong P.J."/>
            <person name="Hrdy I."/>
            <person name="Horvathova L."/>
            <person name="Zubacova Z."/>
            <person name="Dolezal P."/>
            <person name="Malik S.B."/>
            <person name="Logsdon J.M. Jr."/>
            <person name="Henze K."/>
            <person name="Gupta A."/>
            <person name="Wang C.C."/>
            <person name="Dunne R.L."/>
            <person name="Upcroft J.A."/>
            <person name="Upcroft P."/>
            <person name="White O."/>
            <person name="Salzberg S.L."/>
            <person name="Tang P."/>
            <person name="Chiu C.-H."/>
            <person name="Lee Y.-S."/>
            <person name="Embley T.M."/>
            <person name="Coombs G.H."/>
            <person name="Mottram J.C."/>
            <person name="Tachezy J."/>
            <person name="Fraser-Liggett C.M."/>
            <person name="Johnson P.J."/>
        </authorList>
    </citation>
    <scope>NUCLEOTIDE SEQUENCE [LARGE SCALE GENOMIC DNA]</scope>
    <source>
        <strain evidence="2">G3</strain>
    </source>
</reference>
<feature type="compositionally biased region" description="Polar residues" evidence="1">
    <location>
        <begin position="341"/>
        <end position="361"/>
    </location>
</feature>
<feature type="compositionally biased region" description="Basic and acidic residues" evidence="1">
    <location>
        <begin position="277"/>
        <end position="295"/>
    </location>
</feature>
<organism evidence="2 3">
    <name type="scientific">Trichomonas vaginalis (strain ATCC PRA-98 / G3)</name>
    <dbReference type="NCBI Taxonomy" id="412133"/>
    <lineage>
        <taxon>Eukaryota</taxon>
        <taxon>Metamonada</taxon>
        <taxon>Parabasalia</taxon>
        <taxon>Trichomonadida</taxon>
        <taxon>Trichomonadidae</taxon>
        <taxon>Trichomonas</taxon>
    </lineage>
</organism>
<accession>A2EBX5</accession>
<dbReference type="SMR" id="A2EBX5"/>
<evidence type="ECO:0000313" key="2">
    <source>
        <dbReference type="EMBL" id="EAY09843.1"/>
    </source>
</evidence>
<feature type="region of interest" description="Disordered" evidence="1">
    <location>
        <begin position="85"/>
        <end position="404"/>
    </location>
</feature>
<gene>
    <name evidence="2" type="ORF">TVAG_259240</name>
</gene>
<reference evidence="2" key="1">
    <citation type="submission" date="2006-10" db="EMBL/GenBank/DDBJ databases">
        <authorList>
            <person name="Amadeo P."/>
            <person name="Zhao Q."/>
            <person name="Wortman J."/>
            <person name="Fraser-Liggett C."/>
            <person name="Carlton J."/>
        </authorList>
    </citation>
    <scope>NUCLEOTIDE SEQUENCE</scope>
    <source>
        <strain evidence="2">G3</strain>
    </source>
</reference>
<feature type="compositionally biased region" description="Basic and acidic residues" evidence="1">
    <location>
        <begin position="168"/>
        <end position="221"/>
    </location>
</feature>
<protein>
    <submittedName>
        <fullName evidence="2">Uncharacterized protein</fullName>
    </submittedName>
</protein>
<feature type="compositionally biased region" description="Basic and acidic residues" evidence="1">
    <location>
        <begin position="331"/>
        <end position="340"/>
    </location>
</feature>
<dbReference type="EMBL" id="DS113349">
    <property type="protein sequence ID" value="EAY09843.1"/>
    <property type="molecule type" value="Genomic_DNA"/>
</dbReference>